<protein>
    <submittedName>
        <fullName evidence="8">NUDIX domain-containing protein</fullName>
    </submittedName>
</protein>
<dbReference type="GO" id="GO:0010945">
    <property type="term" value="F:coenzyme A diphosphatase activity"/>
    <property type="evidence" value="ECO:0007669"/>
    <property type="project" value="InterPro"/>
</dbReference>
<dbReference type="RefSeq" id="WP_084230913.1">
    <property type="nucleotide sequence ID" value="NZ_FWWR01000009.1"/>
</dbReference>
<evidence type="ECO:0000256" key="4">
    <source>
        <dbReference type="ARBA" id="ARBA00022801"/>
    </source>
</evidence>
<dbReference type="Gene3D" id="3.90.79.10">
    <property type="entry name" value="Nucleoside Triphosphate Pyrophosphohydrolase"/>
    <property type="match status" value="1"/>
</dbReference>
<dbReference type="STRING" id="573058.SAMN00017477_1364"/>
<comment type="cofactor">
    <cofactor evidence="1">
        <name>Mn(2+)</name>
        <dbReference type="ChEBI" id="CHEBI:29035"/>
    </cofactor>
</comment>
<accession>A0A1W1V5E5</accession>
<dbReference type="OrthoDB" id="9802805at2"/>
<sequence length="207" mass="23667">MKIEDISSILKDHAPGPIGVKNKYSVLIPLIEIDGELNLLYEIRSKSLRNQPGEISFPGGRIEDGEDYIQAAIRETSEELCIPEDKVEVVAEGDFLINPYHAIIYSVVGKLNVDEAEIKASRDEVDSVFYVPLKYFLENEPDIYELDLKVNSSEDFPYELIPNGKNYKFKRGMDRVHFYKYKGKIIWGFTAKLTYNFIQSLKCGNNS</sequence>
<keyword evidence="6" id="KW-0464">Manganese</keyword>
<dbReference type="EMBL" id="FWWR01000009">
    <property type="protein sequence ID" value="SMB88194.1"/>
    <property type="molecule type" value="Genomic_DNA"/>
</dbReference>
<proteinExistence type="predicted"/>
<keyword evidence="4" id="KW-0378">Hydrolase</keyword>
<organism evidence="8 9">
    <name type="scientific">Peptoniphilus asaccharolyticus DSM 20463</name>
    <dbReference type="NCBI Taxonomy" id="573058"/>
    <lineage>
        <taxon>Bacteria</taxon>
        <taxon>Bacillati</taxon>
        <taxon>Bacillota</taxon>
        <taxon>Tissierellia</taxon>
        <taxon>Tissierellales</taxon>
        <taxon>Peptoniphilaceae</taxon>
        <taxon>Peptoniphilus</taxon>
    </lineage>
</organism>
<comment type="cofactor">
    <cofactor evidence="2">
        <name>Mg(2+)</name>
        <dbReference type="ChEBI" id="CHEBI:18420"/>
    </cofactor>
</comment>
<feature type="domain" description="Nudix hydrolase" evidence="7">
    <location>
        <begin position="21"/>
        <end position="154"/>
    </location>
</feature>
<dbReference type="Proteomes" id="UP000192368">
    <property type="component" value="Unassembled WGS sequence"/>
</dbReference>
<dbReference type="PANTHER" id="PTHR12992">
    <property type="entry name" value="NUDIX HYDROLASE"/>
    <property type="match status" value="1"/>
</dbReference>
<dbReference type="AlphaFoldDB" id="A0A1W1V5E5"/>
<dbReference type="SUPFAM" id="SSF55811">
    <property type="entry name" value="Nudix"/>
    <property type="match status" value="1"/>
</dbReference>
<dbReference type="InterPro" id="IPR045121">
    <property type="entry name" value="CoAse"/>
</dbReference>
<evidence type="ECO:0000313" key="8">
    <source>
        <dbReference type="EMBL" id="SMB88194.1"/>
    </source>
</evidence>
<dbReference type="PROSITE" id="PS51462">
    <property type="entry name" value="NUDIX"/>
    <property type="match status" value="1"/>
</dbReference>
<evidence type="ECO:0000256" key="6">
    <source>
        <dbReference type="ARBA" id="ARBA00023211"/>
    </source>
</evidence>
<evidence type="ECO:0000256" key="5">
    <source>
        <dbReference type="ARBA" id="ARBA00022842"/>
    </source>
</evidence>
<keyword evidence="9" id="KW-1185">Reference proteome</keyword>
<evidence type="ECO:0000256" key="2">
    <source>
        <dbReference type="ARBA" id="ARBA00001946"/>
    </source>
</evidence>
<evidence type="ECO:0000256" key="3">
    <source>
        <dbReference type="ARBA" id="ARBA00022723"/>
    </source>
</evidence>
<reference evidence="9" key="1">
    <citation type="submission" date="2017-04" db="EMBL/GenBank/DDBJ databases">
        <authorList>
            <person name="Varghese N."/>
            <person name="Submissions S."/>
        </authorList>
    </citation>
    <scope>NUCLEOTIDE SEQUENCE [LARGE SCALE GENOMIC DNA]</scope>
    <source>
        <strain evidence="9">DSM 20463</strain>
    </source>
</reference>
<dbReference type="InterPro" id="IPR000086">
    <property type="entry name" value="NUDIX_hydrolase_dom"/>
</dbReference>
<keyword evidence="3" id="KW-0479">Metal-binding</keyword>
<gene>
    <name evidence="8" type="ORF">SAMN00017477_1364</name>
</gene>
<evidence type="ECO:0000259" key="7">
    <source>
        <dbReference type="PROSITE" id="PS51462"/>
    </source>
</evidence>
<dbReference type="Pfam" id="PF00293">
    <property type="entry name" value="NUDIX"/>
    <property type="match status" value="1"/>
</dbReference>
<dbReference type="GO" id="GO:0046872">
    <property type="term" value="F:metal ion binding"/>
    <property type="evidence" value="ECO:0007669"/>
    <property type="project" value="UniProtKB-KW"/>
</dbReference>
<dbReference type="CDD" id="cd03426">
    <property type="entry name" value="NUDIX_CoAse_Nudt7"/>
    <property type="match status" value="1"/>
</dbReference>
<evidence type="ECO:0000313" key="9">
    <source>
        <dbReference type="Proteomes" id="UP000192368"/>
    </source>
</evidence>
<name>A0A1W1V5E5_PEPAS</name>
<dbReference type="PANTHER" id="PTHR12992:SF11">
    <property type="entry name" value="MITOCHONDRIAL COENZYME A DIPHOSPHATASE NUDT8"/>
    <property type="match status" value="1"/>
</dbReference>
<keyword evidence="5" id="KW-0460">Magnesium</keyword>
<dbReference type="InterPro" id="IPR015797">
    <property type="entry name" value="NUDIX_hydrolase-like_dom_sf"/>
</dbReference>
<evidence type="ECO:0000256" key="1">
    <source>
        <dbReference type="ARBA" id="ARBA00001936"/>
    </source>
</evidence>